<reference evidence="1 2" key="1">
    <citation type="journal article" date="2013" name="PLoS Genet.">
        <title>Comparative genome structure, secondary metabolite, and effector coding capacity across Cochliobolus pathogens.</title>
        <authorList>
            <person name="Condon B.J."/>
            <person name="Leng Y."/>
            <person name="Wu D."/>
            <person name="Bushley K.E."/>
            <person name="Ohm R.A."/>
            <person name="Otillar R."/>
            <person name="Martin J."/>
            <person name="Schackwitz W."/>
            <person name="Grimwood J."/>
            <person name="MohdZainudin N."/>
            <person name="Xue C."/>
            <person name="Wang R."/>
            <person name="Manning V.A."/>
            <person name="Dhillon B."/>
            <person name="Tu Z.J."/>
            <person name="Steffenson B.J."/>
            <person name="Salamov A."/>
            <person name="Sun H."/>
            <person name="Lowry S."/>
            <person name="LaButti K."/>
            <person name="Han J."/>
            <person name="Copeland A."/>
            <person name="Lindquist E."/>
            <person name="Barry K."/>
            <person name="Schmutz J."/>
            <person name="Baker S.E."/>
            <person name="Ciuffetti L.M."/>
            <person name="Grigoriev I.V."/>
            <person name="Zhong S."/>
            <person name="Turgeon B.G."/>
        </authorList>
    </citation>
    <scope>NUCLEOTIDE SEQUENCE [LARGE SCALE GENOMIC DNA]</scope>
    <source>
        <strain evidence="1 2">26-R-13</strain>
    </source>
</reference>
<accession>W6XHR2</accession>
<evidence type="ECO:0000313" key="1">
    <source>
        <dbReference type="EMBL" id="EUC26612.1"/>
    </source>
</evidence>
<name>W6XHR2_COCC2</name>
<dbReference type="Proteomes" id="UP000053841">
    <property type="component" value="Unassembled WGS sequence"/>
</dbReference>
<dbReference type="EMBL" id="KI965323">
    <property type="protein sequence ID" value="EUC26612.1"/>
    <property type="molecule type" value="Genomic_DNA"/>
</dbReference>
<dbReference type="GeneID" id="19143365"/>
<proteinExistence type="predicted"/>
<sequence length="119" mass="13557">MPRFLKRIFPDHLFRRDATTHTADVSHLQRSRRVLVRPSTNALYESSASNWRLGGVFYEGEGESGREERRALRDGASVAESEAVVGLGSGYGEIPIEEVHGRKESRARRRLSKRHRMPV</sequence>
<evidence type="ECO:0000313" key="2">
    <source>
        <dbReference type="Proteomes" id="UP000053841"/>
    </source>
</evidence>
<dbReference type="OrthoDB" id="3693137at2759"/>
<dbReference type="AlphaFoldDB" id="W6XHR2"/>
<dbReference type="HOGENOM" id="CLU_167698_0_0_1"/>
<dbReference type="KEGG" id="bze:COCCADRAFT_10622"/>
<dbReference type="RefSeq" id="XP_007719083.1">
    <property type="nucleotide sequence ID" value="XM_007720893.1"/>
</dbReference>
<protein>
    <submittedName>
        <fullName evidence="1">Uncharacterized protein</fullName>
    </submittedName>
</protein>
<gene>
    <name evidence="1" type="ORF">COCCADRAFT_10622</name>
</gene>
<organism evidence="1 2">
    <name type="scientific">Cochliobolus carbonum (strain 26-R-13)</name>
    <name type="common">Maize leaf spot fungus</name>
    <name type="synonym">Bipolaris zeicola</name>
    <dbReference type="NCBI Taxonomy" id="930089"/>
    <lineage>
        <taxon>Eukaryota</taxon>
        <taxon>Fungi</taxon>
        <taxon>Dikarya</taxon>
        <taxon>Ascomycota</taxon>
        <taxon>Pezizomycotina</taxon>
        <taxon>Dothideomycetes</taxon>
        <taxon>Pleosporomycetidae</taxon>
        <taxon>Pleosporales</taxon>
        <taxon>Pleosporineae</taxon>
        <taxon>Pleosporaceae</taxon>
        <taxon>Bipolaris</taxon>
    </lineage>
</organism>
<keyword evidence="2" id="KW-1185">Reference proteome</keyword>